<dbReference type="AlphaFoldDB" id="A0A915U2N3"/>
<dbReference type="SUPFAM" id="SSF51735">
    <property type="entry name" value="NAD(P)-binding Rossmann-fold domains"/>
    <property type="match status" value="2"/>
</dbReference>
<dbReference type="GO" id="GO:0005886">
    <property type="term" value="C:plasma membrane"/>
    <property type="evidence" value="ECO:0007669"/>
    <property type="project" value="InterPro"/>
</dbReference>
<keyword evidence="5" id="KW-0520">NAD</keyword>
<dbReference type="NCBIfam" id="NF007031">
    <property type="entry name" value="PRK09496.1-2"/>
    <property type="match status" value="1"/>
</dbReference>
<dbReference type="InterPro" id="IPR006036">
    <property type="entry name" value="K_uptake_TrkA"/>
</dbReference>
<proteinExistence type="predicted"/>
<dbReference type="PROSITE" id="PS51201">
    <property type="entry name" value="RCK_N"/>
    <property type="match status" value="2"/>
</dbReference>
<feature type="domain" description="RCK N-terminal" evidence="7">
    <location>
        <begin position="1"/>
        <end position="121"/>
    </location>
</feature>
<organism evidence="9 10">
    <name type="scientific">Desulfolithobacter dissulfuricans</name>
    <dbReference type="NCBI Taxonomy" id="2795293"/>
    <lineage>
        <taxon>Bacteria</taxon>
        <taxon>Pseudomonadati</taxon>
        <taxon>Thermodesulfobacteriota</taxon>
        <taxon>Desulfobulbia</taxon>
        <taxon>Desulfobulbales</taxon>
        <taxon>Desulfobulbaceae</taxon>
        <taxon>Desulfolithobacter</taxon>
    </lineage>
</organism>
<dbReference type="KEGG" id="ddu:GF1_24800"/>
<dbReference type="NCBIfam" id="NF007039">
    <property type="entry name" value="PRK09496.3-2"/>
    <property type="match status" value="1"/>
</dbReference>
<dbReference type="PRINTS" id="PR00335">
    <property type="entry name" value="KUPTAKETRKA"/>
</dbReference>
<feature type="domain" description="RCK C-terminal" evidence="8">
    <location>
        <begin position="141"/>
        <end position="225"/>
    </location>
</feature>
<evidence type="ECO:0000256" key="5">
    <source>
        <dbReference type="ARBA" id="ARBA00023027"/>
    </source>
</evidence>
<dbReference type="NCBIfam" id="NF007041">
    <property type="entry name" value="PRK09496.3-4"/>
    <property type="match status" value="1"/>
</dbReference>
<keyword evidence="3" id="KW-0633">Potassium transport</keyword>
<dbReference type="GO" id="GO:0015079">
    <property type="term" value="F:potassium ion transmembrane transporter activity"/>
    <property type="evidence" value="ECO:0007669"/>
    <property type="project" value="InterPro"/>
</dbReference>
<keyword evidence="6" id="KW-0406">Ion transport</keyword>
<dbReference type="SUPFAM" id="SSF116726">
    <property type="entry name" value="TrkA C-terminal domain-like"/>
    <property type="match status" value="2"/>
</dbReference>
<feature type="domain" description="RCK N-terminal" evidence="7">
    <location>
        <begin position="230"/>
        <end position="347"/>
    </location>
</feature>
<sequence length="450" mass="50122">MRIMIVGAGLVGQYLCEKFSSEGQEVILIDRDKEKLQRLERELNILVVHGSGASARVLAEAGISKTDLFIAVTDSDEVNLVACFMSRQYDVTTRIARVKSEDLLMPGSALNEDALGIDLIISPDWAMAEEIIKLIHVSEAFDTAEFAEGQVMLLGYTVHEDHPFIGLSLFELGRKHGTQQYVMTAIIRDGETIIPRGEDVIQAGDKIYLMVLRRDMARVEQLFHFASRLPSRVFIIGGGDIGYMVARQLEELHIDIKIVEVDEERCEFLSENLAHSIVLNMDGLEAHDLLEEGIDRADLVIAVTDSATTNILASLLTKYHGTKRCITKITRHDFIPMLDKLGIDVALSPRQVAADMILRYVRRADIISVATILDTDAEVMEVTVPDRKRFDNVPLKDLGCPRGSVVGAIVRDREVFIPSGDSIIRPGDNLVIFFTKDAARDVEKFFNPDA</sequence>
<evidence type="ECO:0000313" key="10">
    <source>
        <dbReference type="Proteomes" id="UP001063350"/>
    </source>
</evidence>
<dbReference type="InterPro" id="IPR036291">
    <property type="entry name" value="NAD(P)-bd_dom_sf"/>
</dbReference>
<keyword evidence="10" id="KW-1185">Reference proteome</keyword>
<keyword evidence="4" id="KW-0630">Potassium</keyword>
<evidence type="ECO:0000259" key="8">
    <source>
        <dbReference type="PROSITE" id="PS51202"/>
    </source>
</evidence>
<dbReference type="InterPro" id="IPR006037">
    <property type="entry name" value="RCK_C"/>
</dbReference>
<evidence type="ECO:0000256" key="4">
    <source>
        <dbReference type="ARBA" id="ARBA00022958"/>
    </source>
</evidence>
<dbReference type="Gene3D" id="3.30.70.1450">
    <property type="entry name" value="Regulator of K+ conductance, C-terminal domain"/>
    <property type="match status" value="2"/>
</dbReference>
<dbReference type="InterPro" id="IPR003148">
    <property type="entry name" value="RCK_N"/>
</dbReference>
<dbReference type="Gene3D" id="3.40.50.720">
    <property type="entry name" value="NAD(P)-binding Rossmann-like Domain"/>
    <property type="match status" value="2"/>
</dbReference>
<protein>
    <recommendedName>
        <fullName evidence="1">Trk system potassium uptake protein TrkA</fullName>
    </recommendedName>
</protein>
<evidence type="ECO:0000259" key="7">
    <source>
        <dbReference type="PROSITE" id="PS51201"/>
    </source>
</evidence>
<evidence type="ECO:0000256" key="1">
    <source>
        <dbReference type="ARBA" id="ARBA00017378"/>
    </source>
</evidence>
<name>A0A915U2N3_9BACT</name>
<evidence type="ECO:0000256" key="2">
    <source>
        <dbReference type="ARBA" id="ARBA00022448"/>
    </source>
</evidence>
<keyword evidence="2" id="KW-0813">Transport</keyword>
<reference evidence="9" key="1">
    <citation type="submission" date="2020-12" db="EMBL/GenBank/DDBJ databases">
        <title>Desulfobium dissulfuricans gen. nov., sp. nov., a novel mesophilic, sulfate-reducing bacterium isolated from a deep-sea hydrothermal vent.</title>
        <authorList>
            <person name="Hashimoto Y."/>
            <person name="Tame A."/>
            <person name="Sawayama S."/>
            <person name="Miyazaki J."/>
            <person name="Takai K."/>
            <person name="Nakagawa S."/>
        </authorList>
    </citation>
    <scope>NUCLEOTIDE SEQUENCE</scope>
    <source>
        <strain evidence="9">GF1</strain>
    </source>
</reference>
<dbReference type="PANTHER" id="PTHR43833:SF5">
    <property type="entry name" value="TRK SYSTEM POTASSIUM UPTAKE PROTEIN TRKA"/>
    <property type="match status" value="1"/>
</dbReference>
<dbReference type="PANTHER" id="PTHR43833">
    <property type="entry name" value="POTASSIUM CHANNEL PROTEIN 2-RELATED-RELATED"/>
    <property type="match status" value="1"/>
</dbReference>
<dbReference type="NCBIfam" id="NF007032">
    <property type="entry name" value="PRK09496.1-4"/>
    <property type="match status" value="1"/>
</dbReference>
<dbReference type="Proteomes" id="UP001063350">
    <property type="component" value="Chromosome"/>
</dbReference>
<dbReference type="Pfam" id="PF02254">
    <property type="entry name" value="TrkA_N"/>
    <property type="match status" value="2"/>
</dbReference>
<dbReference type="PROSITE" id="PS51202">
    <property type="entry name" value="RCK_C"/>
    <property type="match status" value="2"/>
</dbReference>
<evidence type="ECO:0000256" key="3">
    <source>
        <dbReference type="ARBA" id="ARBA00022538"/>
    </source>
</evidence>
<feature type="domain" description="RCK C-terminal" evidence="8">
    <location>
        <begin position="367"/>
        <end position="448"/>
    </location>
</feature>
<dbReference type="Pfam" id="PF02080">
    <property type="entry name" value="TrkA_C"/>
    <property type="match status" value="2"/>
</dbReference>
<dbReference type="InterPro" id="IPR036721">
    <property type="entry name" value="RCK_C_sf"/>
</dbReference>
<evidence type="ECO:0000256" key="6">
    <source>
        <dbReference type="ARBA" id="ARBA00023065"/>
    </source>
</evidence>
<dbReference type="InterPro" id="IPR050721">
    <property type="entry name" value="Trk_Ktr_HKT_K-transport"/>
</dbReference>
<accession>A0A915U2N3</accession>
<dbReference type="EMBL" id="AP024233">
    <property type="protein sequence ID" value="BCO10104.1"/>
    <property type="molecule type" value="Genomic_DNA"/>
</dbReference>
<evidence type="ECO:0000313" key="9">
    <source>
        <dbReference type="EMBL" id="BCO10104.1"/>
    </source>
</evidence>
<gene>
    <name evidence="9" type="ORF">GF1_24800</name>
</gene>